<evidence type="ECO:0000256" key="1">
    <source>
        <dbReference type="SAM" id="MobiDB-lite"/>
    </source>
</evidence>
<proteinExistence type="predicted"/>
<evidence type="ECO:0000313" key="2">
    <source>
        <dbReference type="EMBL" id="MFC5862177.1"/>
    </source>
</evidence>
<gene>
    <name evidence="2" type="ORF">ACFPT7_07725</name>
</gene>
<evidence type="ECO:0000313" key="3">
    <source>
        <dbReference type="Proteomes" id="UP001596091"/>
    </source>
</evidence>
<accession>A0ABW1ECY5</accession>
<dbReference type="Proteomes" id="UP001596091">
    <property type="component" value="Unassembled WGS sequence"/>
</dbReference>
<sequence>MDLAKLLLEIDNEIDRLRQVRELLAGNSPSQPATRRKKRTLSPEARARIAEAQRRRWSKAKSGL</sequence>
<protein>
    <submittedName>
        <fullName evidence="2">Uncharacterized protein</fullName>
    </submittedName>
</protein>
<organism evidence="2 3">
    <name type="scientific">Acidicapsa dinghuensis</name>
    <dbReference type="NCBI Taxonomy" id="2218256"/>
    <lineage>
        <taxon>Bacteria</taxon>
        <taxon>Pseudomonadati</taxon>
        <taxon>Acidobacteriota</taxon>
        <taxon>Terriglobia</taxon>
        <taxon>Terriglobales</taxon>
        <taxon>Acidobacteriaceae</taxon>
        <taxon>Acidicapsa</taxon>
    </lineage>
</organism>
<reference evidence="3" key="1">
    <citation type="journal article" date="2019" name="Int. J. Syst. Evol. Microbiol.">
        <title>The Global Catalogue of Microorganisms (GCM) 10K type strain sequencing project: providing services to taxonomists for standard genome sequencing and annotation.</title>
        <authorList>
            <consortium name="The Broad Institute Genomics Platform"/>
            <consortium name="The Broad Institute Genome Sequencing Center for Infectious Disease"/>
            <person name="Wu L."/>
            <person name="Ma J."/>
        </authorList>
    </citation>
    <scope>NUCLEOTIDE SEQUENCE [LARGE SCALE GENOMIC DNA]</scope>
    <source>
        <strain evidence="3">JCM 4087</strain>
    </source>
</reference>
<comment type="caution">
    <text evidence="2">The sequence shown here is derived from an EMBL/GenBank/DDBJ whole genome shotgun (WGS) entry which is preliminary data.</text>
</comment>
<feature type="compositionally biased region" description="Basic residues" evidence="1">
    <location>
        <begin position="55"/>
        <end position="64"/>
    </location>
</feature>
<keyword evidence="3" id="KW-1185">Reference proteome</keyword>
<dbReference type="EMBL" id="JBHSPH010000002">
    <property type="protein sequence ID" value="MFC5862177.1"/>
    <property type="molecule type" value="Genomic_DNA"/>
</dbReference>
<dbReference type="RefSeq" id="WP_263338447.1">
    <property type="nucleotide sequence ID" value="NZ_JAGSYH010000004.1"/>
</dbReference>
<feature type="compositionally biased region" description="Basic and acidic residues" evidence="1">
    <location>
        <begin position="45"/>
        <end position="54"/>
    </location>
</feature>
<name>A0ABW1ECY5_9BACT</name>
<feature type="region of interest" description="Disordered" evidence="1">
    <location>
        <begin position="25"/>
        <end position="64"/>
    </location>
</feature>